<dbReference type="CDD" id="cd01166">
    <property type="entry name" value="KdgK"/>
    <property type="match status" value="1"/>
</dbReference>
<keyword evidence="4 7" id="KW-0418">Kinase</keyword>
<organism evidence="7 8">
    <name type="scientific">Paenibacillus macerans</name>
    <name type="common">Bacillus macerans</name>
    <dbReference type="NCBI Taxonomy" id="44252"/>
    <lineage>
        <taxon>Bacteria</taxon>
        <taxon>Bacillati</taxon>
        <taxon>Bacillota</taxon>
        <taxon>Bacilli</taxon>
        <taxon>Bacillales</taxon>
        <taxon>Paenibacillaceae</taxon>
        <taxon>Paenibacillus</taxon>
    </lineage>
</organism>
<dbReference type="GO" id="GO:0016301">
    <property type="term" value="F:kinase activity"/>
    <property type="evidence" value="ECO:0007669"/>
    <property type="project" value="UniProtKB-KW"/>
</dbReference>
<dbReference type="InterPro" id="IPR002173">
    <property type="entry name" value="Carboh/pur_kinase_PfkB_CS"/>
</dbReference>
<dbReference type="STRING" id="44252.DJ90_1396"/>
<evidence type="ECO:0000313" key="7">
    <source>
        <dbReference type="EMBL" id="KFM94327.1"/>
    </source>
</evidence>
<evidence type="ECO:0000256" key="2">
    <source>
        <dbReference type="ARBA" id="ARBA00022679"/>
    </source>
</evidence>
<keyword evidence="5" id="KW-0067">ATP-binding</keyword>
<dbReference type="InterPro" id="IPR050306">
    <property type="entry name" value="PfkB_Carbo_kinase"/>
</dbReference>
<evidence type="ECO:0000256" key="4">
    <source>
        <dbReference type="ARBA" id="ARBA00022777"/>
    </source>
</evidence>
<comment type="similarity">
    <text evidence="1">Belongs to the carbohydrate kinase PfkB family.</text>
</comment>
<dbReference type="InterPro" id="IPR011611">
    <property type="entry name" value="PfkB_dom"/>
</dbReference>
<evidence type="ECO:0000256" key="5">
    <source>
        <dbReference type="ARBA" id="ARBA00022840"/>
    </source>
</evidence>
<dbReference type="PANTHER" id="PTHR43085:SF1">
    <property type="entry name" value="PSEUDOURIDINE KINASE-RELATED"/>
    <property type="match status" value="1"/>
</dbReference>
<feature type="domain" description="Carbohydrate kinase PfkB" evidence="6">
    <location>
        <begin position="51"/>
        <end position="308"/>
    </location>
</feature>
<dbReference type="AlphaFoldDB" id="A0A090Y924"/>
<proteinExistence type="inferred from homology"/>
<dbReference type="PANTHER" id="PTHR43085">
    <property type="entry name" value="HEXOKINASE FAMILY MEMBER"/>
    <property type="match status" value="1"/>
</dbReference>
<dbReference type="Pfam" id="PF00294">
    <property type="entry name" value="PfkB"/>
    <property type="match status" value="1"/>
</dbReference>
<dbReference type="EMBL" id="JMQA01000047">
    <property type="protein sequence ID" value="KFM94327.1"/>
    <property type="molecule type" value="Genomic_DNA"/>
</dbReference>
<dbReference type="Proteomes" id="UP000029278">
    <property type="component" value="Unassembled WGS sequence"/>
</dbReference>
<dbReference type="PATRIC" id="fig|44252.3.peg.5677"/>
<evidence type="ECO:0000259" key="6">
    <source>
        <dbReference type="Pfam" id="PF00294"/>
    </source>
</evidence>
<evidence type="ECO:0000313" key="8">
    <source>
        <dbReference type="Proteomes" id="UP000029278"/>
    </source>
</evidence>
<keyword evidence="8" id="KW-1185">Reference proteome</keyword>
<protein>
    <submittedName>
        <fullName evidence="7">PfkB carbohydrate kinase family protein</fullName>
    </submittedName>
</protein>
<keyword evidence="3" id="KW-0547">Nucleotide-binding</keyword>
<comment type="caution">
    <text evidence="7">The sequence shown here is derived from an EMBL/GenBank/DDBJ whole genome shotgun (WGS) entry which is preliminary data.</text>
</comment>
<dbReference type="HOGENOM" id="CLU_027634_6_0_9"/>
<evidence type="ECO:0000256" key="1">
    <source>
        <dbReference type="ARBA" id="ARBA00010688"/>
    </source>
</evidence>
<dbReference type="InterPro" id="IPR029056">
    <property type="entry name" value="Ribokinase-like"/>
</dbReference>
<dbReference type="GO" id="GO:0005524">
    <property type="term" value="F:ATP binding"/>
    <property type="evidence" value="ECO:0007669"/>
    <property type="project" value="UniProtKB-KW"/>
</dbReference>
<reference evidence="7 8" key="1">
    <citation type="submission" date="2014-04" db="EMBL/GenBank/DDBJ databases">
        <authorList>
            <person name="Bishop-Lilly K.A."/>
            <person name="Broomall S.M."/>
            <person name="Chain P.S."/>
            <person name="Chertkov O."/>
            <person name="Coyne S.R."/>
            <person name="Daligault H.E."/>
            <person name="Davenport K.W."/>
            <person name="Erkkila T."/>
            <person name="Frey K.G."/>
            <person name="Gibbons H.S."/>
            <person name="Gu W."/>
            <person name="Jaissle J."/>
            <person name="Johnson S.L."/>
            <person name="Koroleva G.I."/>
            <person name="Ladner J.T."/>
            <person name="Lo C.-C."/>
            <person name="Minogue T.D."/>
            <person name="Munk C."/>
            <person name="Palacios G.F."/>
            <person name="Redden C.L."/>
            <person name="Rosenzweig C.N."/>
            <person name="Scholz M.B."/>
            <person name="Teshima H."/>
            <person name="Xu Y."/>
        </authorList>
    </citation>
    <scope>NUCLEOTIDE SEQUENCE [LARGE SCALE GENOMIC DNA]</scope>
    <source>
        <strain evidence="7 8">8244</strain>
    </source>
</reference>
<dbReference type="Gene3D" id="3.40.1190.20">
    <property type="match status" value="1"/>
</dbReference>
<accession>A0A090Y924</accession>
<name>A0A090Y924_PAEMA</name>
<sequence length="320" mass="33964">MMRSQGAQETKPVVVVAGELNVDIIVSGGDVMPEWNREKMVDGFEVVLGSSSAITACALASLGADVRFVSVVGDDDFGVFCTGELRRMGVNTEHVTRLPGVKTGVTLSFSTPADRGLLTYAGSIPLLTPEHIPDTLLRQARHLHFGSYYLQDGMRAHWLELFARLRADGTSTSFDTGWDVANRWDRDGIGALLAETDLFIPSEDELLHIFPADRVASVLESELPPVAGMVAVKQGSRGASLRRPDGSVISAGPYAVTPVDTTGAGDCFNAGIIYGYLLGRRGEELLRFANACGALSTLGLGGTGSLPTVEAVLRLQAGQA</sequence>
<dbReference type="PROSITE" id="PS00584">
    <property type="entry name" value="PFKB_KINASES_2"/>
    <property type="match status" value="1"/>
</dbReference>
<keyword evidence="2" id="KW-0808">Transferase</keyword>
<evidence type="ECO:0000256" key="3">
    <source>
        <dbReference type="ARBA" id="ARBA00022741"/>
    </source>
</evidence>
<gene>
    <name evidence="7" type="ORF">DJ90_1396</name>
</gene>
<dbReference type="SUPFAM" id="SSF53613">
    <property type="entry name" value="Ribokinase-like"/>
    <property type="match status" value="1"/>
</dbReference>